<dbReference type="AlphaFoldDB" id="A0A564ZKN0"/>
<dbReference type="PANTHER" id="PTHR33055">
    <property type="entry name" value="TRANSPOSASE FOR INSERTION SEQUENCE ELEMENT IS1111A"/>
    <property type="match status" value="1"/>
</dbReference>
<organism evidence="3 4">
    <name type="scientific">Candidatus Methylomirabilis lanthanidiphila</name>
    <dbReference type="NCBI Taxonomy" id="2211376"/>
    <lineage>
        <taxon>Bacteria</taxon>
        <taxon>Candidatus Methylomirabilota</taxon>
        <taxon>Candidatus Methylomirabilia</taxon>
        <taxon>Candidatus Methylomirabilales</taxon>
        <taxon>Candidatus Methylomirabilaceae</taxon>
        <taxon>Candidatus Methylomirabilis</taxon>
    </lineage>
</organism>
<dbReference type="Proteomes" id="UP000334340">
    <property type="component" value="Unassembled WGS sequence"/>
</dbReference>
<dbReference type="GO" id="GO:0006313">
    <property type="term" value="P:DNA transposition"/>
    <property type="evidence" value="ECO:0007669"/>
    <property type="project" value="InterPro"/>
</dbReference>
<gene>
    <name evidence="3" type="ORF">MELA_02250</name>
</gene>
<sequence>MSTVPVFVGIDISKDRLDIALRPTGEREAVPNTEPDIAALVARLQACHPTLIVLEATGGFELAVTAALAAARQPVVVVNPRQVRDFAKATGQLAKTDALDATILAQFAEAVRPPIRVLPDATAQALAALLTRRRQLVVMRTAEQNRLATALPPVRTGILAHLAWLDRQLAQLDEDLTCAIRESPVWREKDNLPQSVPGVGPVLARTLLASLPELGTLNRKQIAALVGVAPLNRDSGTLRGRRTIWGGRAPCEPRSIWGPWPPPAGIR</sequence>
<dbReference type="GO" id="GO:0003677">
    <property type="term" value="F:DNA binding"/>
    <property type="evidence" value="ECO:0007669"/>
    <property type="project" value="InterPro"/>
</dbReference>
<dbReference type="Pfam" id="PF01548">
    <property type="entry name" value="DEDD_Tnp_IS110"/>
    <property type="match status" value="1"/>
</dbReference>
<dbReference type="InterPro" id="IPR003346">
    <property type="entry name" value="Transposase_20"/>
</dbReference>
<feature type="domain" description="Transposase IS110-like N-terminal" evidence="1">
    <location>
        <begin position="8"/>
        <end position="151"/>
    </location>
</feature>
<accession>A0A564ZKN0</accession>
<keyword evidence="4" id="KW-1185">Reference proteome</keyword>
<proteinExistence type="predicted"/>
<evidence type="ECO:0000313" key="3">
    <source>
        <dbReference type="EMBL" id="VUZ85864.1"/>
    </source>
</evidence>
<reference evidence="3 4" key="1">
    <citation type="submission" date="2019-07" db="EMBL/GenBank/DDBJ databases">
        <authorList>
            <person name="Cremers G."/>
        </authorList>
    </citation>
    <scope>NUCLEOTIDE SEQUENCE [LARGE SCALE GENOMIC DNA]</scope>
</reference>
<dbReference type="Pfam" id="PF02371">
    <property type="entry name" value="Transposase_20"/>
    <property type="match status" value="1"/>
</dbReference>
<dbReference type="InterPro" id="IPR002525">
    <property type="entry name" value="Transp_IS110-like_N"/>
</dbReference>
<dbReference type="InterPro" id="IPR047650">
    <property type="entry name" value="Transpos_IS110"/>
</dbReference>
<dbReference type="NCBIfam" id="NF033542">
    <property type="entry name" value="transpos_IS110"/>
    <property type="match status" value="1"/>
</dbReference>
<evidence type="ECO:0000313" key="4">
    <source>
        <dbReference type="Proteomes" id="UP000334340"/>
    </source>
</evidence>
<dbReference type="PANTHER" id="PTHR33055:SF13">
    <property type="entry name" value="TRANSPOSASE"/>
    <property type="match status" value="1"/>
</dbReference>
<evidence type="ECO:0000259" key="1">
    <source>
        <dbReference type="Pfam" id="PF01548"/>
    </source>
</evidence>
<feature type="domain" description="Transposase IS116/IS110/IS902 C-terminal" evidence="2">
    <location>
        <begin position="194"/>
        <end position="248"/>
    </location>
</feature>
<dbReference type="EMBL" id="CABIKM010000036">
    <property type="protein sequence ID" value="VUZ85864.1"/>
    <property type="molecule type" value="Genomic_DNA"/>
</dbReference>
<dbReference type="GO" id="GO:0004803">
    <property type="term" value="F:transposase activity"/>
    <property type="evidence" value="ECO:0007669"/>
    <property type="project" value="InterPro"/>
</dbReference>
<protein>
    <submittedName>
        <fullName evidence="3">Transposase</fullName>
    </submittedName>
</protein>
<name>A0A564ZKN0_9BACT</name>
<evidence type="ECO:0000259" key="2">
    <source>
        <dbReference type="Pfam" id="PF02371"/>
    </source>
</evidence>